<evidence type="ECO:0000313" key="1">
    <source>
        <dbReference type="EMBL" id="ADN18209.1"/>
    </source>
</evidence>
<gene>
    <name evidence="1" type="ordered locus">Cyan7822_6425</name>
</gene>
<geneLocation type="plasmid" evidence="1 2">
    <name>Cy782202</name>
</geneLocation>
<dbReference type="EMBL" id="CP002200">
    <property type="protein sequence ID" value="ADN18209.1"/>
    <property type="molecule type" value="Genomic_DNA"/>
</dbReference>
<dbReference type="HOGENOM" id="CLU_100571_1_0_3"/>
<keyword evidence="2" id="KW-1185">Reference proteome</keyword>
<name>E0UMM9_GLOV7</name>
<dbReference type="RefSeq" id="WP_013334955.1">
    <property type="nucleotide sequence ID" value="NC_014534.1"/>
</dbReference>
<proteinExistence type="predicted"/>
<dbReference type="OrthoDB" id="484211at2"/>
<organism evidence="1 2">
    <name type="scientific">Gloeothece verrucosa (strain PCC 7822)</name>
    <name type="common">Cyanothece sp. (strain PCC 7822)</name>
    <dbReference type="NCBI Taxonomy" id="497965"/>
    <lineage>
        <taxon>Bacteria</taxon>
        <taxon>Bacillati</taxon>
        <taxon>Cyanobacteriota</taxon>
        <taxon>Cyanophyceae</taxon>
        <taxon>Oscillatoriophycideae</taxon>
        <taxon>Chroococcales</taxon>
        <taxon>Aphanothecaceae</taxon>
        <taxon>Gloeothece</taxon>
        <taxon>Gloeothece verrucosa</taxon>
    </lineage>
</organism>
<dbReference type="AlphaFoldDB" id="E0UMM9"/>
<reference evidence="2" key="1">
    <citation type="journal article" date="2011" name="MBio">
        <title>Novel metabolic attributes of the genus Cyanothece, comprising a group of unicellular nitrogen-fixing Cyanobacteria.</title>
        <authorList>
            <person name="Bandyopadhyay A."/>
            <person name="Elvitigala T."/>
            <person name="Welsh E."/>
            <person name="Stockel J."/>
            <person name="Liberton M."/>
            <person name="Min H."/>
            <person name="Sherman L.A."/>
            <person name="Pakrasi H.B."/>
        </authorList>
    </citation>
    <scope>NUCLEOTIDE SEQUENCE [LARGE SCALE GENOMIC DNA]</scope>
    <source>
        <strain evidence="2">PCC 7822</strain>
        <plasmid evidence="2">Cy782202</plasmid>
    </source>
</reference>
<dbReference type="Proteomes" id="UP000008206">
    <property type="component" value="Plasmid Cy782202"/>
</dbReference>
<dbReference type="SUPFAM" id="SSF46689">
    <property type="entry name" value="Homeodomain-like"/>
    <property type="match status" value="1"/>
</dbReference>
<sequence length="142" mass="16169">MLTDAQIREIYQKTEETSVIKKTFVVLLKKSGVATGQIAEALGCSSQTIRNWVLPFDNGIDAEELPKKLRDGRKGGNHRKVDDLYIKRLKELLSTDPRTLGYSFNRWTQTALAKHLALETGIEVKQQCISRLIKKYYQNSAK</sequence>
<keyword evidence="1" id="KW-0614">Plasmid</keyword>
<dbReference type="KEGG" id="cyj:Cyan7822_6425"/>
<evidence type="ECO:0000313" key="2">
    <source>
        <dbReference type="Proteomes" id="UP000008206"/>
    </source>
</evidence>
<accession>E0UMM9</accession>
<protein>
    <submittedName>
        <fullName evidence="1">Transposase</fullName>
    </submittedName>
</protein>
<dbReference type="InterPro" id="IPR009057">
    <property type="entry name" value="Homeodomain-like_sf"/>
</dbReference>